<feature type="compositionally biased region" description="Polar residues" evidence="1">
    <location>
        <begin position="155"/>
        <end position="165"/>
    </location>
</feature>
<dbReference type="InterPro" id="IPR037445">
    <property type="entry name" value="MAGE"/>
</dbReference>
<dbReference type="InterPro" id="IPR041899">
    <property type="entry name" value="MAGE_WH2"/>
</dbReference>
<accession>A0AAN7T346</accession>
<dbReference type="AlphaFoldDB" id="A0AAN7T346"/>
<comment type="caution">
    <text evidence="3">The sequence shown here is derived from an EMBL/GenBank/DDBJ whole genome shotgun (WGS) entry which is preliminary data.</text>
</comment>
<dbReference type="InterPro" id="IPR002190">
    <property type="entry name" value="MHD_dom"/>
</dbReference>
<gene>
    <name evidence="3" type="ORF">LTR05_002968</name>
</gene>
<name>A0AAN7T346_9EURO</name>
<protein>
    <recommendedName>
        <fullName evidence="2">MAGE domain-containing protein</fullName>
    </recommendedName>
</protein>
<feature type="compositionally biased region" description="Basic and acidic residues" evidence="1">
    <location>
        <begin position="142"/>
        <end position="151"/>
    </location>
</feature>
<dbReference type="GO" id="GO:0005634">
    <property type="term" value="C:nucleus"/>
    <property type="evidence" value="ECO:0007669"/>
    <property type="project" value="TreeGrafter"/>
</dbReference>
<feature type="compositionally biased region" description="Basic and acidic residues" evidence="1">
    <location>
        <begin position="374"/>
        <end position="385"/>
    </location>
</feature>
<dbReference type="GO" id="GO:0006281">
    <property type="term" value="P:DNA repair"/>
    <property type="evidence" value="ECO:0007669"/>
    <property type="project" value="TreeGrafter"/>
</dbReference>
<feature type="region of interest" description="Disordered" evidence="1">
    <location>
        <begin position="345"/>
        <end position="453"/>
    </location>
</feature>
<evidence type="ECO:0000313" key="4">
    <source>
        <dbReference type="Proteomes" id="UP001309876"/>
    </source>
</evidence>
<dbReference type="EMBL" id="JAVRRJ010000002">
    <property type="protein sequence ID" value="KAK5088747.1"/>
    <property type="molecule type" value="Genomic_DNA"/>
</dbReference>
<sequence>MPRTLKRRAEVISRDEDSDPEDVLPERPPPRPTQAQSQRHRPRSTPASNVSGSDVEHANISDNEGGDSQTLAGNMIKKLVRLALASEYARQPLRRADINAKILKSDGGSASIRGNFRLVFNGAQKTLRNVFGMELVDLPTRERTGLNDRRKAVSQKATQTATQKSKAQKELDGDDVDTQGRSRPKDSILSATSWMLVSRLPTAYKSRQELLIPSRAPDSNTEAVYTALCTMIVTILYIHTPSGSSDKDSQAQALEDVTEPISDTRLLRFLSRLGLREWAPMGNENGENIDKVLARMMREGYIDKRRDNSTGEEIVEWVVGPRGKREIGRKGVAAFVRGVYGFGIDGTGQGLELPPQPGEEEDGEAQGTQRQRPVKMERDELERRLTRTLGTAVATNNEDHQANGVLGSNELPERPESSRTRENQAVDSTRSTRRSTRRRGNDNEVDDDDANAR</sequence>
<dbReference type="Proteomes" id="UP001309876">
    <property type="component" value="Unassembled WGS sequence"/>
</dbReference>
<feature type="domain" description="MAGE" evidence="2">
    <location>
        <begin position="79"/>
        <end position="332"/>
    </location>
</feature>
<feature type="region of interest" description="Disordered" evidence="1">
    <location>
        <begin position="142"/>
        <end position="185"/>
    </location>
</feature>
<dbReference type="Gene3D" id="1.10.10.1210">
    <property type="entry name" value="MAGE homology domain, winged helix WH2 motif"/>
    <property type="match status" value="1"/>
</dbReference>
<dbReference type="PANTHER" id="PTHR11736">
    <property type="entry name" value="MELANOMA-ASSOCIATED ANTIGEN MAGE ANTIGEN"/>
    <property type="match status" value="1"/>
</dbReference>
<evidence type="ECO:0000259" key="2">
    <source>
        <dbReference type="SMART" id="SM01373"/>
    </source>
</evidence>
<feature type="region of interest" description="Disordered" evidence="1">
    <location>
        <begin position="1"/>
        <end position="69"/>
    </location>
</feature>
<dbReference type="SMART" id="SM01373">
    <property type="entry name" value="MAGE"/>
    <property type="match status" value="1"/>
</dbReference>
<feature type="compositionally biased region" description="Basic and acidic residues" evidence="1">
    <location>
        <begin position="411"/>
        <end position="424"/>
    </location>
</feature>
<dbReference type="Gene3D" id="1.10.10.1200">
    <property type="entry name" value="MAGE homology domain, winged helix WH1 motif"/>
    <property type="match status" value="1"/>
</dbReference>
<proteinExistence type="predicted"/>
<evidence type="ECO:0000313" key="3">
    <source>
        <dbReference type="EMBL" id="KAK5088747.1"/>
    </source>
</evidence>
<keyword evidence="4" id="KW-1185">Reference proteome</keyword>
<feature type="compositionally biased region" description="Polar residues" evidence="1">
    <location>
        <begin position="60"/>
        <end position="69"/>
    </location>
</feature>
<feature type="compositionally biased region" description="Acidic residues" evidence="1">
    <location>
        <begin position="443"/>
        <end position="453"/>
    </location>
</feature>
<dbReference type="InterPro" id="IPR041898">
    <property type="entry name" value="MAGE_WH1"/>
</dbReference>
<dbReference type="PANTHER" id="PTHR11736:SF14">
    <property type="entry name" value="NSE3 HOMOLOG, SMC5-SMC6 COMPLEX COMPONENT"/>
    <property type="match status" value="1"/>
</dbReference>
<organism evidence="3 4">
    <name type="scientific">Lithohypha guttulata</name>
    <dbReference type="NCBI Taxonomy" id="1690604"/>
    <lineage>
        <taxon>Eukaryota</taxon>
        <taxon>Fungi</taxon>
        <taxon>Dikarya</taxon>
        <taxon>Ascomycota</taxon>
        <taxon>Pezizomycotina</taxon>
        <taxon>Eurotiomycetes</taxon>
        <taxon>Chaetothyriomycetidae</taxon>
        <taxon>Chaetothyriales</taxon>
        <taxon>Trichomeriaceae</taxon>
        <taxon>Lithohypha</taxon>
    </lineage>
</organism>
<dbReference type="Pfam" id="PF01454">
    <property type="entry name" value="MAGE"/>
    <property type="match status" value="1"/>
</dbReference>
<reference evidence="3 4" key="1">
    <citation type="submission" date="2023-08" db="EMBL/GenBank/DDBJ databases">
        <title>Black Yeasts Isolated from many extreme environments.</title>
        <authorList>
            <person name="Coleine C."/>
            <person name="Stajich J.E."/>
            <person name="Selbmann L."/>
        </authorList>
    </citation>
    <scope>NUCLEOTIDE SEQUENCE [LARGE SCALE GENOMIC DNA]</scope>
    <source>
        <strain evidence="3 4">CCFEE 5910</strain>
    </source>
</reference>
<evidence type="ECO:0000256" key="1">
    <source>
        <dbReference type="SAM" id="MobiDB-lite"/>
    </source>
</evidence>